<evidence type="ECO:0000256" key="3">
    <source>
        <dbReference type="ARBA" id="ARBA00022723"/>
    </source>
</evidence>
<keyword evidence="4" id="KW-0378">Hydrolase</keyword>
<keyword evidence="11" id="KW-1185">Reference proteome</keyword>
<evidence type="ECO:0000256" key="5">
    <source>
        <dbReference type="ARBA" id="ARBA00022833"/>
    </source>
</evidence>
<dbReference type="Gene3D" id="1.20.120.330">
    <property type="entry name" value="Nucleotidyltransferases domain 2"/>
    <property type="match status" value="1"/>
</dbReference>
<evidence type="ECO:0000259" key="9">
    <source>
        <dbReference type="Pfam" id="PF01551"/>
    </source>
</evidence>
<organism evidence="10 11">
    <name type="scientific">Nocardioides anomalus</name>
    <dbReference type="NCBI Taxonomy" id="2712223"/>
    <lineage>
        <taxon>Bacteria</taxon>
        <taxon>Bacillati</taxon>
        <taxon>Actinomycetota</taxon>
        <taxon>Actinomycetes</taxon>
        <taxon>Propionibacteriales</taxon>
        <taxon>Nocardioidaceae</taxon>
        <taxon>Nocardioides</taxon>
    </lineage>
</organism>
<evidence type="ECO:0000256" key="6">
    <source>
        <dbReference type="ARBA" id="ARBA00023049"/>
    </source>
</evidence>
<sequence length="422" mass="45247">MTLALLTTLGTLGSAVPLAHADGTDDLKHKHQDVQAQIEQAQESAEEASKAVNRAKSDLATAESQLADAQVSYAGAQAHVSDVQAQLADAQAVDAQMQAALQAAQADLAQAKAEVRAGQAALDAQQQAVKDSVVSVYQQGSPELMAWTGYLQSQTPSDLIRKMEYADTLIEDQNTVFDQLHAAELALRAERDEVRTAEQAADEQADRAAQQLVNVQQLEQEATEAANDALLAQDQVTLTVAARAKAQRKAERAKRQDLEQLEKLKKQEARIKAQILAAAAADQSAGYVGDDDGFLLPPVTGAVTSPFGYRIHPIYGYWGLHDGTDFGVSCGEGMRAAADGKVLSRYYSPVYGNRLYVDVGKVNGHALTVVYNHATSYRVDVGDHVTRGEVVGYVGSTGWSTGCHLHFTVLQDGTAVDPMNYL</sequence>
<dbReference type="PANTHER" id="PTHR21666:SF288">
    <property type="entry name" value="CELL DIVISION PROTEIN YTFB"/>
    <property type="match status" value="1"/>
</dbReference>
<name>A0A6G6W9L3_9ACTN</name>
<dbReference type="AlphaFoldDB" id="A0A6G6W9L3"/>
<feature type="coiled-coil region" evidence="7">
    <location>
        <begin position="24"/>
        <end position="128"/>
    </location>
</feature>
<keyword evidence="2" id="KW-0645">Protease</keyword>
<dbReference type="GO" id="GO:0046872">
    <property type="term" value="F:metal ion binding"/>
    <property type="evidence" value="ECO:0007669"/>
    <property type="project" value="UniProtKB-KW"/>
</dbReference>
<dbReference type="InterPro" id="IPR050570">
    <property type="entry name" value="Cell_wall_metabolism_enzyme"/>
</dbReference>
<evidence type="ECO:0000256" key="2">
    <source>
        <dbReference type="ARBA" id="ARBA00022670"/>
    </source>
</evidence>
<feature type="signal peptide" evidence="8">
    <location>
        <begin position="1"/>
        <end position="21"/>
    </location>
</feature>
<dbReference type="GO" id="GO:0006508">
    <property type="term" value="P:proteolysis"/>
    <property type="evidence" value="ECO:0007669"/>
    <property type="project" value="UniProtKB-KW"/>
</dbReference>
<feature type="domain" description="M23ase beta-sheet core" evidence="9">
    <location>
        <begin position="320"/>
        <end position="418"/>
    </location>
</feature>
<evidence type="ECO:0000313" key="10">
    <source>
        <dbReference type="EMBL" id="QIG41912.1"/>
    </source>
</evidence>
<proteinExistence type="predicted"/>
<keyword evidence="7" id="KW-0175">Coiled coil</keyword>
<dbReference type="KEGG" id="nano:G5V58_03150"/>
<gene>
    <name evidence="10" type="ORF">G5V58_03150</name>
</gene>
<keyword evidence="8" id="KW-0732">Signal</keyword>
<dbReference type="RefSeq" id="WP_165228693.1">
    <property type="nucleotide sequence ID" value="NZ_CP049257.1"/>
</dbReference>
<feature type="coiled-coil region" evidence="7">
    <location>
        <begin position="180"/>
        <end position="274"/>
    </location>
</feature>
<dbReference type="CDD" id="cd12797">
    <property type="entry name" value="M23_peptidase"/>
    <property type="match status" value="1"/>
</dbReference>
<dbReference type="Proteomes" id="UP000502996">
    <property type="component" value="Chromosome"/>
</dbReference>
<keyword evidence="5" id="KW-0862">Zinc</keyword>
<evidence type="ECO:0000256" key="1">
    <source>
        <dbReference type="ARBA" id="ARBA00001947"/>
    </source>
</evidence>
<dbReference type="PANTHER" id="PTHR21666">
    <property type="entry name" value="PEPTIDASE-RELATED"/>
    <property type="match status" value="1"/>
</dbReference>
<dbReference type="InterPro" id="IPR016047">
    <property type="entry name" value="M23ase_b-sheet_dom"/>
</dbReference>
<keyword evidence="3" id="KW-0479">Metal-binding</keyword>
<comment type="cofactor">
    <cofactor evidence="1">
        <name>Zn(2+)</name>
        <dbReference type="ChEBI" id="CHEBI:29105"/>
    </cofactor>
</comment>
<dbReference type="Gene3D" id="2.70.70.10">
    <property type="entry name" value="Glucose Permease (Domain IIA)"/>
    <property type="match status" value="1"/>
</dbReference>
<evidence type="ECO:0000256" key="8">
    <source>
        <dbReference type="SAM" id="SignalP"/>
    </source>
</evidence>
<evidence type="ECO:0000256" key="4">
    <source>
        <dbReference type="ARBA" id="ARBA00022801"/>
    </source>
</evidence>
<feature type="chain" id="PRO_5026295854" evidence="8">
    <location>
        <begin position="22"/>
        <end position="422"/>
    </location>
</feature>
<evidence type="ECO:0000313" key="11">
    <source>
        <dbReference type="Proteomes" id="UP000502996"/>
    </source>
</evidence>
<dbReference type="EMBL" id="CP049257">
    <property type="protein sequence ID" value="QIG41912.1"/>
    <property type="molecule type" value="Genomic_DNA"/>
</dbReference>
<dbReference type="Pfam" id="PF01551">
    <property type="entry name" value="Peptidase_M23"/>
    <property type="match status" value="1"/>
</dbReference>
<evidence type="ECO:0000256" key="7">
    <source>
        <dbReference type="SAM" id="Coils"/>
    </source>
</evidence>
<accession>A0A6G6W9L3</accession>
<dbReference type="SUPFAM" id="SSF51261">
    <property type="entry name" value="Duplicated hybrid motif"/>
    <property type="match status" value="1"/>
</dbReference>
<keyword evidence="6" id="KW-0482">Metalloprotease</keyword>
<dbReference type="GO" id="GO:0004222">
    <property type="term" value="F:metalloendopeptidase activity"/>
    <property type="evidence" value="ECO:0007669"/>
    <property type="project" value="TreeGrafter"/>
</dbReference>
<reference evidence="10 11" key="1">
    <citation type="submission" date="2020-02" db="EMBL/GenBank/DDBJ databases">
        <title>Full genome sequence of Nocardioides sp. R-3366.</title>
        <authorList>
            <person name="Im W.-T."/>
        </authorList>
    </citation>
    <scope>NUCLEOTIDE SEQUENCE [LARGE SCALE GENOMIC DNA]</scope>
    <source>
        <strain evidence="10 11">R-3366</strain>
    </source>
</reference>
<protein>
    <submittedName>
        <fullName evidence="10">Peptidoglycan DD-metalloendopeptidase family protein</fullName>
    </submittedName>
</protein>
<dbReference type="InterPro" id="IPR011055">
    <property type="entry name" value="Dup_hybrid_motif"/>
</dbReference>